<feature type="compositionally biased region" description="Polar residues" evidence="1">
    <location>
        <begin position="567"/>
        <end position="576"/>
    </location>
</feature>
<dbReference type="OrthoDB" id="3898179at2759"/>
<dbReference type="InterPro" id="IPR051710">
    <property type="entry name" value="Phosphatase_SH3-domain"/>
</dbReference>
<feature type="region of interest" description="Disordered" evidence="1">
    <location>
        <begin position="441"/>
        <end position="462"/>
    </location>
</feature>
<dbReference type="InterPro" id="IPR029033">
    <property type="entry name" value="His_PPase_superfam"/>
</dbReference>
<feature type="region of interest" description="Disordered" evidence="1">
    <location>
        <begin position="610"/>
        <end position="665"/>
    </location>
</feature>
<name>A0A6G1H9E5_9PEZI</name>
<dbReference type="EMBL" id="ML977144">
    <property type="protein sequence ID" value="KAF1989682.1"/>
    <property type="molecule type" value="Genomic_DNA"/>
</dbReference>
<dbReference type="PANTHER" id="PTHR16469">
    <property type="entry name" value="UBIQUITIN-ASSOCIATED AND SH3 DOMAIN-CONTAINING BA-RELATED"/>
    <property type="match status" value="1"/>
</dbReference>
<sequence>MPRSPAVIIIARHGARLDAADQTWHLTSPTPYDPPLTYGGWSQSKALGLRIASLLQAREEALNEEEEFNTFHFGRADEHTDPNARPTTPKIKRGKHKVVIHSSPFLRCTQTAVGVGAGLASFKSAAHQPTHHKTHVGKLANQPFRASPRLHAVDADSPWLHATNGHDHSKGTGKDDHERASIVTKLRIDPFLGEWMTPDYFERVTCPPDSRLMVAGAKGELLRRGDEVAVVQSGNYQAGNFPGGWKQDPKPAGAHASPINMADLNHHLPRRERTGSVSSTMSAGHRGITSTVKTEGGLYISPVPSYPVLPTATIPAGYVAHARDACVDTDFRWDSLKEPLEWGNGGELGEEWSQMHKRLRKGLHHMIEWYTAHGLETPLGDYQNVVHGDPEEDDDESTDLVLVLVTHASGCNALVGGLTNQPVLMDFGLASLTMAVKNEWQVPTSPTSPYDGRSSPLSQRRRTSVDIGLAHQYEMRLTASTEHLRKGVDPSYVSMFPSSKTAPPLTELQRRKSSYTGNLAEHMQSVNASLGSIRRSSTSASSSRPHTARSRPSPSNSGGSGGLWSRTPLTPASVASTDGLADVPSDSERDLGLTRNTSVATGTSLKTIVQGQVDEDLHEPQEPQMKPKTERSYSGLWGGPPQSGRTPRDRGPKRRWTVNENDGDH</sequence>
<feature type="compositionally biased region" description="Low complexity" evidence="1">
    <location>
        <begin position="532"/>
        <end position="557"/>
    </location>
</feature>
<organism evidence="2 3">
    <name type="scientific">Aulographum hederae CBS 113979</name>
    <dbReference type="NCBI Taxonomy" id="1176131"/>
    <lineage>
        <taxon>Eukaryota</taxon>
        <taxon>Fungi</taxon>
        <taxon>Dikarya</taxon>
        <taxon>Ascomycota</taxon>
        <taxon>Pezizomycotina</taxon>
        <taxon>Dothideomycetes</taxon>
        <taxon>Pleosporomycetidae</taxon>
        <taxon>Aulographales</taxon>
        <taxon>Aulographaceae</taxon>
    </lineage>
</organism>
<gene>
    <name evidence="2" type="ORF">K402DRAFT_451879</name>
</gene>
<evidence type="ECO:0000313" key="3">
    <source>
        <dbReference type="Proteomes" id="UP000800041"/>
    </source>
</evidence>
<dbReference type="PANTHER" id="PTHR16469:SF27">
    <property type="entry name" value="UBIQUITIN-ASSOCIATED AND SH3 DOMAIN-CONTAINING BA-RELATED"/>
    <property type="match status" value="1"/>
</dbReference>
<dbReference type="Proteomes" id="UP000800041">
    <property type="component" value="Unassembled WGS sequence"/>
</dbReference>
<dbReference type="AlphaFoldDB" id="A0A6G1H9E5"/>
<evidence type="ECO:0000313" key="2">
    <source>
        <dbReference type="EMBL" id="KAF1989682.1"/>
    </source>
</evidence>
<evidence type="ECO:0000256" key="1">
    <source>
        <dbReference type="SAM" id="MobiDB-lite"/>
    </source>
</evidence>
<protein>
    <recommendedName>
        <fullName evidence="4">Phosphoglycerate mutase-like protein</fullName>
    </recommendedName>
</protein>
<dbReference type="SUPFAM" id="SSF53254">
    <property type="entry name" value="Phosphoglycerate mutase-like"/>
    <property type="match status" value="1"/>
</dbReference>
<dbReference type="Gene3D" id="3.40.50.1240">
    <property type="entry name" value="Phosphoglycerate mutase-like"/>
    <property type="match status" value="2"/>
</dbReference>
<feature type="compositionally biased region" description="Basic and acidic residues" evidence="1">
    <location>
        <begin position="618"/>
        <end position="631"/>
    </location>
</feature>
<keyword evidence="3" id="KW-1185">Reference proteome</keyword>
<feature type="region of interest" description="Disordered" evidence="1">
    <location>
        <begin position="75"/>
        <end position="96"/>
    </location>
</feature>
<reference evidence="2" key="1">
    <citation type="journal article" date="2020" name="Stud. Mycol.">
        <title>101 Dothideomycetes genomes: a test case for predicting lifestyles and emergence of pathogens.</title>
        <authorList>
            <person name="Haridas S."/>
            <person name="Albert R."/>
            <person name="Binder M."/>
            <person name="Bloem J."/>
            <person name="Labutti K."/>
            <person name="Salamov A."/>
            <person name="Andreopoulos B."/>
            <person name="Baker S."/>
            <person name="Barry K."/>
            <person name="Bills G."/>
            <person name="Bluhm B."/>
            <person name="Cannon C."/>
            <person name="Castanera R."/>
            <person name="Culley D."/>
            <person name="Daum C."/>
            <person name="Ezra D."/>
            <person name="Gonzalez J."/>
            <person name="Henrissat B."/>
            <person name="Kuo A."/>
            <person name="Liang C."/>
            <person name="Lipzen A."/>
            <person name="Lutzoni F."/>
            <person name="Magnuson J."/>
            <person name="Mondo S."/>
            <person name="Nolan M."/>
            <person name="Ohm R."/>
            <person name="Pangilinan J."/>
            <person name="Park H.-J."/>
            <person name="Ramirez L."/>
            <person name="Alfaro M."/>
            <person name="Sun H."/>
            <person name="Tritt A."/>
            <person name="Yoshinaga Y."/>
            <person name="Zwiers L.-H."/>
            <person name="Turgeon B."/>
            <person name="Goodwin S."/>
            <person name="Spatafora J."/>
            <person name="Crous P."/>
            <person name="Grigoriev I."/>
        </authorList>
    </citation>
    <scope>NUCLEOTIDE SEQUENCE</scope>
    <source>
        <strain evidence="2">CBS 113979</strain>
    </source>
</reference>
<evidence type="ECO:0008006" key="4">
    <source>
        <dbReference type="Google" id="ProtNLM"/>
    </source>
</evidence>
<feature type="region of interest" description="Disordered" evidence="1">
    <location>
        <begin position="527"/>
        <end position="598"/>
    </location>
</feature>
<accession>A0A6G1H9E5</accession>
<proteinExistence type="predicted"/>